<name>A0A8J2KL29_9HEXA</name>
<protein>
    <submittedName>
        <fullName evidence="3">Uncharacterized protein</fullName>
    </submittedName>
</protein>
<organism evidence="3 4">
    <name type="scientific">Allacma fusca</name>
    <dbReference type="NCBI Taxonomy" id="39272"/>
    <lineage>
        <taxon>Eukaryota</taxon>
        <taxon>Metazoa</taxon>
        <taxon>Ecdysozoa</taxon>
        <taxon>Arthropoda</taxon>
        <taxon>Hexapoda</taxon>
        <taxon>Collembola</taxon>
        <taxon>Symphypleona</taxon>
        <taxon>Sminthuridae</taxon>
        <taxon>Allacma</taxon>
    </lineage>
</organism>
<evidence type="ECO:0000256" key="1">
    <source>
        <dbReference type="SAM" id="MobiDB-lite"/>
    </source>
</evidence>
<dbReference type="GO" id="GO:0005549">
    <property type="term" value="F:odorant binding"/>
    <property type="evidence" value="ECO:0007669"/>
    <property type="project" value="InterPro"/>
</dbReference>
<sequence>MRKNWIFPSLFVIWTVVLQWDGVTATIKMLPVECQEHDMNPVVTIAELSNCLEAAPKDASKTCIKMCVLHNRGILDYDTVSEDGIDAFVEDSFPYHTWDRIKLGLKSCTSKYAEDDNDPICAKSERYANCLEDVQDSICAEKPPPMENIPENTDQEQGDDNSQGPNPPGPSQQGQYPQAPGAGVQYAQGQYQQRPGGQYAQGQYQQRPGGQYGQGQYGQGQYQQRPGGQYAQGQYQQRPGGQYAQG</sequence>
<evidence type="ECO:0000313" key="4">
    <source>
        <dbReference type="Proteomes" id="UP000708208"/>
    </source>
</evidence>
<keyword evidence="4" id="KW-1185">Reference proteome</keyword>
<accession>A0A8J2KL29</accession>
<dbReference type="Proteomes" id="UP000708208">
    <property type="component" value="Unassembled WGS sequence"/>
</dbReference>
<feature type="signal peptide" evidence="2">
    <location>
        <begin position="1"/>
        <end position="25"/>
    </location>
</feature>
<evidence type="ECO:0000256" key="2">
    <source>
        <dbReference type="SAM" id="SignalP"/>
    </source>
</evidence>
<dbReference type="Pfam" id="PF01395">
    <property type="entry name" value="PBP_GOBP"/>
    <property type="match status" value="1"/>
</dbReference>
<reference evidence="3" key="1">
    <citation type="submission" date="2021-06" db="EMBL/GenBank/DDBJ databases">
        <authorList>
            <person name="Hodson N. C."/>
            <person name="Mongue J. A."/>
            <person name="Jaron S. K."/>
        </authorList>
    </citation>
    <scope>NUCLEOTIDE SEQUENCE</scope>
</reference>
<feature type="region of interest" description="Disordered" evidence="1">
    <location>
        <begin position="140"/>
        <end position="246"/>
    </location>
</feature>
<comment type="caution">
    <text evidence="3">The sequence shown here is derived from an EMBL/GenBank/DDBJ whole genome shotgun (WGS) entry which is preliminary data.</text>
</comment>
<feature type="chain" id="PRO_5035228717" evidence="2">
    <location>
        <begin position="26"/>
        <end position="246"/>
    </location>
</feature>
<proteinExistence type="predicted"/>
<dbReference type="EMBL" id="CAJVCH010145135">
    <property type="protein sequence ID" value="CAG7727196.1"/>
    <property type="molecule type" value="Genomic_DNA"/>
</dbReference>
<feature type="compositionally biased region" description="Low complexity" evidence="1">
    <location>
        <begin position="171"/>
        <end position="209"/>
    </location>
</feature>
<evidence type="ECO:0000313" key="3">
    <source>
        <dbReference type="EMBL" id="CAG7727196.1"/>
    </source>
</evidence>
<dbReference type="AlphaFoldDB" id="A0A8J2KL29"/>
<feature type="compositionally biased region" description="Low complexity" evidence="1">
    <location>
        <begin position="219"/>
        <end position="246"/>
    </location>
</feature>
<feature type="non-terminal residue" evidence="3">
    <location>
        <position position="246"/>
    </location>
</feature>
<gene>
    <name evidence="3" type="ORF">AFUS01_LOCUS16050</name>
</gene>
<keyword evidence="2" id="KW-0732">Signal</keyword>
<dbReference type="InterPro" id="IPR006170">
    <property type="entry name" value="PBP/GOBP"/>
</dbReference>